<reference evidence="1" key="1">
    <citation type="submission" date="2019-03" db="EMBL/GenBank/DDBJ databases">
        <authorList>
            <person name="Mank J."/>
            <person name="Almeida P."/>
        </authorList>
    </citation>
    <scope>NUCLEOTIDE SEQUENCE</scope>
    <source>
        <strain evidence="1">78183</strain>
    </source>
</reference>
<protein>
    <submittedName>
        <fullName evidence="1">Uncharacterized protein</fullName>
    </submittedName>
</protein>
<sequence>MAAFQSNNFEDFLILEGGESTEHLPDLIKKALMYLYFQTVIALHMLTRNKECGIRVQFTNTVGLGVFDLWNLTSTCAHLMLAHRLSHT</sequence>
<gene>
    <name evidence="1" type="ORF">SVIM_LOCUS459809</name>
</gene>
<organism evidence="1">
    <name type="scientific">Salix viminalis</name>
    <name type="common">Common osier</name>
    <name type="synonym">Basket willow</name>
    <dbReference type="NCBI Taxonomy" id="40686"/>
    <lineage>
        <taxon>Eukaryota</taxon>
        <taxon>Viridiplantae</taxon>
        <taxon>Streptophyta</taxon>
        <taxon>Embryophyta</taxon>
        <taxon>Tracheophyta</taxon>
        <taxon>Spermatophyta</taxon>
        <taxon>Magnoliopsida</taxon>
        <taxon>eudicotyledons</taxon>
        <taxon>Gunneridae</taxon>
        <taxon>Pentapetalae</taxon>
        <taxon>rosids</taxon>
        <taxon>fabids</taxon>
        <taxon>Malpighiales</taxon>
        <taxon>Salicaceae</taxon>
        <taxon>Saliceae</taxon>
        <taxon>Salix</taxon>
    </lineage>
</organism>
<accession>A0A6N2N3K4</accession>
<dbReference type="EMBL" id="CAADRP010002118">
    <property type="protein sequence ID" value="VFU61425.1"/>
    <property type="molecule type" value="Genomic_DNA"/>
</dbReference>
<dbReference type="AlphaFoldDB" id="A0A6N2N3K4"/>
<evidence type="ECO:0000313" key="1">
    <source>
        <dbReference type="EMBL" id="VFU61425.1"/>
    </source>
</evidence>
<proteinExistence type="predicted"/>
<name>A0A6N2N3K4_SALVM</name>